<evidence type="ECO:0000313" key="11">
    <source>
        <dbReference type="EnsemblProtists" id="PYU1_T013263"/>
    </source>
</evidence>
<reference evidence="12" key="1">
    <citation type="journal article" date="2010" name="Genome Biol.">
        <title>Genome sequence of the necrotrophic plant pathogen Pythium ultimum reveals original pathogenicity mechanisms and effector repertoire.</title>
        <authorList>
            <person name="Levesque C.A."/>
            <person name="Brouwer H."/>
            <person name="Cano L."/>
            <person name="Hamilton J.P."/>
            <person name="Holt C."/>
            <person name="Huitema E."/>
            <person name="Raffaele S."/>
            <person name="Robideau G.P."/>
            <person name="Thines M."/>
            <person name="Win J."/>
            <person name="Zerillo M.M."/>
            <person name="Beakes G.W."/>
            <person name="Boore J.L."/>
            <person name="Busam D."/>
            <person name="Dumas B."/>
            <person name="Ferriera S."/>
            <person name="Fuerstenberg S.I."/>
            <person name="Gachon C.M."/>
            <person name="Gaulin E."/>
            <person name="Govers F."/>
            <person name="Grenville-Briggs L."/>
            <person name="Horner N."/>
            <person name="Hostetler J."/>
            <person name="Jiang R.H."/>
            <person name="Johnson J."/>
            <person name="Krajaejun T."/>
            <person name="Lin H."/>
            <person name="Meijer H.J."/>
            <person name="Moore B."/>
            <person name="Morris P."/>
            <person name="Phuntmart V."/>
            <person name="Puiu D."/>
            <person name="Shetty J."/>
            <person name="Stajich J.E."/>
            <person name="Tripathy S."/>
            <person name="Wawra S."/>
            <person name="van West P."/>
            <person name="Whitty B.R."/>
            <person name="Coutinho P.M."/>
            <person name="Henrissat B."/>
            <person name="Martin F."/>
            <person name="Thomas P.D."/>
            <person name="Tyler B.M."/>
            <person name="De Vries R.P."/>
            <person name="Kamoun S."/>
            <person name="Yandell M."/>
            <person name="Tisserat N."/>
            <person name="Buell C.R."/>
        </authorList>
    </citation>
    <scope>NUCLEOTIDE SEQUENCE</scope>
    <source>
        <strain evidence="12">DAOM:BR144</strain>
    </source>
</reference>
<reference evidence="12" key="2">
    <citation type="submission" date="2010-04" db="EMBL/GenBank/DDBJ databases">
        <authorList>
            <person name="Buell R."/>
            <person name="Hamilton J."/>
            <person name="Hostetler J."/>
        </authorList>
    </citation>
    <scope>NUCLEOTIDE SEQUENCE [LARGE SCALE GENOMIC DNA]</scope>
    <source>
        <strain evidence="12">DAOM:BR144</strain>
    </source>
</reference>
<feature type="compositionally biased region" description="Basic and acidic residues" evidence="8">
    <location>
        <begin position="1019"/>
        <end position="1040"/>
    </location>
</feature>
<dbReference type="VEuPathDB" id="FungiDB:PYU1_G013234"/>
<dbReference type="EMBL" id="GL376627">
    <property type="status" value="NOT_ANNOTATED_CDS"/>
    <property type="molecule type" value="Genomic_DNA"/>
</dbReference>
<keyword evidence="5" id="KW-0808">Transferase</keyword>
<dbReference type="CDD" id="cd05402">
    <property type="entry name" value="NT_PAP_TUTase"/>
    <property type="match status" value="1"/>
</dbReference>
<dbReference type="InterPro" id="IPR054708">
    <property type="entry name" value="MTPAP-like_central"/>
</dbReference>
<feature type="compositionally biased region" description="Basic and acidic residues" evidence="8">
    <location>
        <begin position="26"/>
        <end position="35"/>
    </location>
</feature>
<dbReference type="Pfam" id="PF03828">
    <property type="entry name" value="PAP_assoc"/>
    <property type="match status" value="1"/>
</dbReference>
<feature type="region of interest" description="Disordered" evidence="8">
    <location>
        <begin position="177"/>
        <end position="197"/>
    </location>
</feature>
<organism evidence="11 12">
    <name type="scientific">Globisporangium ultimum (strain ATCC 200006 / CBS 805.95 / DAOM BR144)</name>
    <name type="common">Pythium ultimum</name>
    <dbReference type="NCBI Taxonomy" id="431595"/>
    <lineage>
        <taxon>Eukaryota</taxon>
        <taxon>Sar</taxon>
        <taxon>Stramenopiles</taxon>
        <taxon>Oomycota</taxon>
        <taxon>Peronosporomycetes</taxon>
        <taxon>Pythiales</taxon>
        <taxon>Pythiaceae</taxon>
        <taxon>Globisporangium</taxon>
    </lineage>
</organism>
<feature type="domain" description="Poly(A) RNA polymerase mitochondrial-like central palm" evidence="10">
    <location>
        <begin position="346"/>
        <end position="414"/>
    </location>
</feature>
<dbReference type="PANTHER" id="PTHR12271">
    <property type="entry name" value="POLY A POLYMERASE CID PAP -RELATED"/>
    <property type="match status" value="1"/>
</dbReference>
<evidence type="ECO:0000256" key="1">
    <source>
        <dbReference type="ARBA" id="ARBA00001936"/>
    </source>
</evidence>
<sequence>MNPKGNLKEESTEIDAKSAATNDTAEDTKRKEGPRRERKKKKKESEHENKPKEDFFVELPTASSFKETAWFTVSGGDLRFAQWLFGRCQGTADVTTVDNAGVLQRVHQLYRLEKKIQQELLSRQSVDAGSPEDDDEEHENSDAAVAVAASVAENDLWSVAAIVDEVCKVLRVSRKELPKQQQEKSKSNQQPKQKKSLERTLYSELIENATELLLNRANFEEIPILEHWMEFLDEDVTEKMESPEVKPESSDPAAEEAKLEPLTEDGNAEEAVAKNADAKLMNGERKRQQKRQQGKNAEAAAREQLKICIAFLHECQRVADKESGDQQATTKLLTPTESPIAAQLVSELDHIYSDIRINASDEARRLKLTQDLQQLFRRKMDKWRKCEMILFGSSLSHYGSINSDLDLCLIMDPSIALTSPTPVSKTTTPNEKTGIVSSRRLRSMINGKTSGDGIAENDLMALHELLYQVKKSIEKTTALYRDLERTQTPSRGQLKQMQQLRFFCAHLAMLRDAILDKIAAAGTEDGGEEAADAVAQATAMRMKEIIARSRRQSEDLFRIRAMLERSNCEIRMVISGARIPIIRFRHVPTKLDCDLCFENVLATRNTFLLRAYASFDERARILGLAIKHWAKQRAINDASVGFLSSYSFVLLTVYFLQVAAKILPNLQDPQLLADANVTPEYYNEVNIAFCTDRAAALRFHESRTSVDTSQYSSATLLVWFFEFYATHFDFAKRVVAIRSPDVVTDKRVKWGVQKAKAWRMSIEDPLEIGRDLGCVLQFKGQSKILQEFKRAHEMLKNGLSFADISMQPATTSKKDNEAREDKKENKRNKHEDSVYLLTLWSHDTKLTKADIQRLLKCVDASLRVGKIEKALSQNDNNAQQRKTTKWLVELQIKGGAAKCPRELKNRSRINFVPKADNTSTTNSKSAMWLHHHTTFTHEPCAKCLSPAHAVGDCSVDAADLEMAKKKYVFTVSVDFPQIARRTDRALSTNTRARGMQENKENVVSAQVSQGGAKGKQKHDKPSKAHGEPRKARYQPRRDAAGENNNLKPNNGNAEANTRSPSKPVAASNE</sequence>
<dbReference type="Proteomes" id="UP000019132">
    <property type="component" value="Unassembled WGS sequence"/>
</dbReference>
<dbReference type="HOGENOM" id="CLU_007361_0_0_1"/>
<dbReference type="STRING" id="431595.K3X7R4"/>
<name>K3X7R4_GLOUD</name>
<dbReference type="AlphaFoldDB" id="K3X7R4"/>
<feature type="domain" description="PAP-associated" evidence="9">
    <location>
        <begin position="715"/>
        <end position="767"/>
    </location>
</feature>
<evidence type="ECO:0000256" key="2">
    <source>
        <dbReference type="ARBA" id="ARBA00001946"/>
    </source>
</evidence>
<dbReference type="GO" id="GO:0031123">
    <property type="term" value="P:RNA 3'-end processing"/>
    <property type="evidence" value="ECO:0007669"/>
    <property type="project" value="TreeGrafter"/>
</dbReference>
<comment type="cofactor">
    <cofactor evidence="2">
        <name>Mg(2+)</name>
        <dbReference type="ChEBI" id="CHEBI:18420"/>
    </cofactor>
</comment>
<dbReference type="InterPro" id="IPR002058">
    <property type="entry name" value="PAP_assoc"/>
</dbReference>
<evidence type="ECO:0000313" key="12">
    <source>
        <dbReference type="Proteomes" id="UP000019132"/>
    </source>
</evidence>
<protein>
    <submittedName>
        <fullName evidence="11">Uncharacterized protein</fullName>
    </submittedName>
</protein>
<reference evidence="11" key="3">
    <citation type="submission" date="2015-02" db="UniProtKB">
        <authorList>
            <consortium name="EnsemblProtists"/>
        </authorList>
    </citation>
    <scope>IDENTIFICATION</scope>
    <source>
        <strain evidence="11">DAOM BR144</strain>
    </source>
</reference>
<feature type="region of interest" description="Disordered" evidence="8">
    <location>
        <begin position="238"/>
        <end position="297"/>
    </location>
</feature>
<keyword evidence="7" id="KW-0460">Magnesium</keyword>
<dbReference type="PANTHER" id="PTHR12271:SF40">
    <property type="entry name" value="POLY(A) RNA POLYMERASE GLD2"/>
    <property type="match status" value="1"/>
</dbReference>
<keyword evidence="12" id="KW-1185">Reference proteome</keyword>
<dbReference type="Pfam" id="PF22600">
    <property type="entry name" value="MTPAP-like_central"/>
    <property type="match status" value="2"/>
</dbReference>
<feature type="domain" description="Poly(A) RNA polymerase mitochondrial-like central palm" evidence="10">
    <location>
        <begin position="548"/>
        <end position="613"/>
    </location>
</feature>
<dbReference type="SUPFAM" id="SSF81631">
    <property type="entry name" value="PAP/OAS1 substrate-binding domain"/>
    <property type="match status" value="1"/>
</dbReference>
<dbReference type="SUPFAM" id="SSF81301">
    <property type="entry name" value="Nucleotidyltransferase"/>
    <property type="match status" value="1"/>
</dbReference>
<feature type="compositionally biased region" description="Basic and acidic residues" evidence="8">
    <location>
        <begin position="238"/>
        <end position="261"/>
    </location>
</feature>
<feature type="compositionally biased region" description="Basic and acidic residues" evidence="8">
    <location>
        <begin position="177"/>
        <end position="186"/>
    </location>
</feature>
<feature type="compositionally biased region" description="Low complexity" evidence="8">
    <location>
        <begin position="1041"/>
        <end position="1056"/>
    </location>
</feature>
<dbReference type="OMA" id="WRHCEVI"/>
<feature type="compositionally biased region" description="Basic and acidic residues" evidence="8">
    <location>
        <begin position="43"/>
        <end position="55"/>
    </location>
</feature>
<evidence type="ECO:0000256" key="8">
    <source>
        <dbReference type="SAM" id="MobiDB-lite"/>
    </source>
</evidence>
<dbReference type="GO" id="GO:0016779">
    <property type="term" value="F:nucleotidyltransferase activity"/>
    <property type="evidence" value="ECO:0007669"/>
    <property type="project" value="TreeGrafter"/>
</dbReference>
<feature type="compositionally biased region" description="Basic and acidic residues" evidence="8">
    <location>
        <begin position="1"/>
        <end position="16"/>
    </location>
</feature>
<keyword evidence="6" id="KW-0479">Metal-binding</keyword>
<evidence type="ECO:0000259" key="9">
    <source>
        <dbReference type="Pfam" id="PF03828"/>
    </source>
</evidence>
<accession>K3X7R4</accession>
<evidence type="ECO:0000256" key="7">
    <source>
        <dbReference type="ARBA" id="ARBA00022842"/>
    </source>
</evidence>
<feature type="region of interest" description="Disordered" evidence="8">
    <location>
        <begin position="1"/>
        <end position="55"/>
    </location>
</feature>
<feature type="compositionally biased region" description="Acidic residues" evidence="8">
    <location>
        <begin position="130"/>
        <end position="139"/>
    </location>
</feature>
<evidence type="ECO:0000256" key="5">
    <source>
        <dbReference type="ARBA" id="ARBA00022679"/>
    </source>
</evidence>
<dbReference type="Gene3D" id="3.30.460.10">
    <property type="entry name" value="Beta Polymerase, domain 2"/>
    <property type="match status" value="2"/>
</dbReference>
<evidence type="ECO:0000259" key="10">
    <source>
        <dbReference type="Pfam" id="PF22600"/>
    </source>
</evidence>
<dbReference type="Gene3D" id="1.10.1410.10">
    <property type="match status" value="1"/>
</dbReference>
<keyword evidence="4" id="KW-0963">Cytoplasm</keyword>
<dbReference type="InterPro" id="IPR043519">
    <property type="entry name" value="NT_sf"/>
</dbReference>
<evidence type="ECO:0000256" key="4">
    <source>
        <dbReference type="ARBA" id="ARBA00022490"/>
    </source>
</evidence>
<feature type="region of interest" description="Disordered" evidence="8">
    <location>
        <begin position="986"/>
        <end position="1069"/>
    </location>
</feature>
<comment type="cofactor">
    <cofactor evidence="1">
        <name>Mn(2+)</name>
        <dbReference type="ChEBI" id="CHEBI:29035"/>
    </cofactor>
</comment>
<feature type="region of interest" description="Disordered" evidence="8">
    <location>
        <begin position="122"/>
        <end position="142"/>
    </location>
</feature>
<evidence type="ECO:0000256" key="6">
    <source>
        <dbReference type="ARBA" id="ARBA00022723"/>
    </source>
</evidence>
<dbReference type="eggNOG" id="KOG2277">
    <property type="taxonomic scope" value="Eukaryota"/>
</dbReference>
<dbReference type="InParanoid" id="K3X7R4"/>
<dbReference type="EnsemblProtists" id="PYU1_T013263">
    <property type="protein sequence ID" value="PYU1_T013263"/>
    <property type="gene ID" value="PYU1_G013234"/>
</dbReference>
<proteinExistence type="predicted"/>
<evidence type="ECO:0000256" key="3">
    <source>
        <dbReference type="ARBA" id="ARBA00004496"/>
    </source>
</evidence>
<dbReference type="GO" id="GO:0005737">
    <property type="term" value="C:cytoplasm"/>
    <property type="evidence" value="ECO:0007669"/>
    <property type="project" value="UniProtKB-SubCell"/>
</dbReference>
<comment type="subcellular location">
    <subcellularLocation>
        <location evidence="3">Cytoplasm</location>
    </subcellularLocation>
</comment>
<dbReference type="GO" id="GO:0046872">
    <property type="term" value="F:metal ion binding"/>
    <property type="evidence" value="ECO:0007669"/>
    <property type="project" value="UniProtKB-KW"/>
</dbReference>